<name>A0A165RMJ5_9AGAM</name>
<dbReference type="AlphaFoldDB" id="A0A165RMJ5"/>
<gene>
    <name evidence="1" type="ORF">NEOLEDRAFT_1135544</name>
</gene>
<reference evidence="1 2" key="1">
    <citation type="journal article" date="2016" name="Mol. Biol. Evol.">
        <title>Comparative Genomics of Early-Diverging Mushroom-Forming Fungi Provides Insights into the Origins of Lignocellulose Decay Capabilities.</title>
        <authorList>
            <person name="Nagy L.G."/>
            <person name="Riley R."/>
            <person name="Tritt A."/>
            <person name="Adam C."/>
            <person name="Daum C."/>
            <person name="Floudas D."/>
            <person name="Sun H."/>
            <person name="Yadav J.S."/>
            <person name="Pangilinan J."/>
            <person name="Larsson K.H."/>
            <person name="Matsuura K."/>
            <person name="Barry K."/>
            <person name="Labutti K."/>
            <person name="Kuo R."/>
            <person name="Ohm R.A."/>
            <person name="Bhattacharya S.S."/>
            <person name="Shirouzu T."/>
            <person name="Yoshinaga Y."/>
            <person name="Martin F.M."/>
            <person name="Grigoriev I.V."/>
            <person name="Hibbett D.S."/>
        </authorList>
    </citation>
    <scope>NUCLEOTIDE SEQUENCE [LARGE SCALE GENOMIC DNA]</scope>
    <source>
        <strain evidence="1 2">HHB14362 ss-1</strain>
    </source>
</reference>
<dbReference type="Proteomes" id="UP000076761">
    <property type="component" value="Unassembled WGS sequence"/>
</dbReference>
<dbReference type="OrthoDB" id="27483at2759"/>
<evidence type="ECO:0000313" key="2">
    <source>
        <dbReference type="Proteomes" id="UP000076761"/>
    </source>
</evidence>
<protein>
    <submittedName>
        <fullName evidence="1">Uncharacterized protein</fullName>
    </submittedName>
</protein>
<accession>A0A165RMJ5</accession>
<keyword evidence="2" id="KW-1185">Reference proteome</keyword>
<organism evidence="1 2">
    <name type="scientific">Neolentinus lepideus HHB14362 ss-1</name>
    <dbReference type="NCBI Taxonomy" id="1314782"/>
    <lineage>
        <taxon>Eukaryota</taxon>
        <taxon>Fungi</taxon>
        <taxon>Dikarya</taxon>
        <taxon>Basidiomycota</taxon>
        <taxon>Agaricomycotina</taxon>
        <taxon>Agaricomycetes</taxon>
        <taxon>Gloeophyllales</taxon>
        <taxon>Gloeophyllaceae</taxon>
        <taxon>Neolentinus</taxon>
    </lineage>
</organism>
<evidence type="ECO:0000313" key="1">
    <source>
        <dbReference type="EMBL" id="KZT24032.1"/>
    </source>
</evidence>
<dbReference type="InParanoid" id="A0A165RMJ5"/>
<proteinExistence type="predicted"/>
<sequence length="145" mass="16256">MQDSLKGSDAVLMKVSRELSLHTSLKLIYARRAMVDELQPINSDCLDCDYPDCLLQEAAYLVQDGIKLMNKPPREVLRSDSDVEEFPNERMYGVTNMSDFNTFAQPYVAYGNDAQLTFVYGNVCLLVRVGPYGASVVAARKCRAM</sequence>
<dbReference type="EMBL" id="KV425580">
    <property type="protein sequence ID" value="KZT24032.1"/>
    <property type="molecule type" value="Genomic_DNA"/>
</dbReference>